<dbReference type="Proteomes" id="UP000215335">
    <property type="component" value="Unassembled WGS sequence"/>
</dbReference>
<organism evidence="1 2">
    <name type="scientific">Trichomalopsis sarcophagae</name>
    <dbReference type="NCBI Taxonomy" id="543379"/>
    <lineage>
        <taxon>Eukaryota</taxon>
        <taxon>Metazoa</taxon>
        <taxon>Ecdysozoa</taxon>
        <taxon>Arthropoda</taxon>
        <taxon>Hexapoda</taxon>
        <taxon>Insecta</taxon>
        <taxon>Pterygota</taxon>
        <taxon>Neoptera</taxon>
        <taxon>Endopterygota</taxon>
        <taxon>Hymenoptera</taxon>
        <taxon>Apocrita</taxon>
        <taxon>Proctotrupomorpha</taxon>
        <taxon>Chalcidoidea</taxon>
        <taxon>Pteromalidae</taxon>
        <taxon>Pteromalinae</taxon>
        <taxon>Trichomalopsis</taxon>
    </lineage>
</organism>
<proteinExistence type="predicted"/>
<evidence type="ECO:0000313" key="1">
    <source>
        <dbReference type="EMBL" id="OXU31143.1"/>
    </source>
</evidence>
<comment type="caution">
    <text evidence="1">The sequence shown here is derived from an EMBL/GenBank/DDBJ whole genome shotgun (WGS) entry which is preliminary data.</text>
</comment>
<sequence>MEDYSYERGLRAFRRFVNTDGATRSTEKSSPCWHLALQSEYLRCMKLNLNVVLTARMIVAGSWRRFGERGVT</sequence>
<gene>
    <name evidence="1" type="ORF">TSAR_005760</name>
</gene>
<reference evidence="1 2" key="1">
    <citation type="journal article" date="2017" name="Curr. Biol.">
        <title>The Evolution of Venom by Co-option of Single-Copy Genes.</title>
        <authorList>
            <person name="Martinson E.O."/>
            <person name="Mrinalini"/>
            <person name="Kelkar Y.D."/>
            <person name="Chang C.H."/>
            <person name="Werren J.H."/>
        </authorList>
    </citation>
    <scope>NUCLEOTIDE SEQUENCE [LARGE SCALE GENOMIC DNA]</scope>
    <source>
        <strain evidence="1 2">Alberta</strain>
        <tissue evidence="1">Whole body</tissue>
    </source>
</reference>
<keyword evidence="2" id="KW-1185">Reference proteome</keyword>
<evidence type="ECO:0000313" key="2">
    <source>
        <dbReference type="Proteomes" id="UP000215335"/>
    </source>
</evidence>
<dbReference type="EMBL" id="NNAY01000084">
    <property type="protein sequence ID" value="OXU31143.1"/>
    <property type="molecule type" value="Genomic_DNA"/>
</dbReference>
<accession>A0A232FKM9</accession>
<protein>
    <submittedName>
        <fullName evidence="1">Uncharacterized protein</fullName>
    </submittedName>
</protein>
<dbReference type="AlphaFoldDB" id="A0A232FKM9"/>
<name>A0A232FKM9_9HYME</name>